<evidence type="ECO:0000259" key="4">
    <source>
        <dbReference type="Pfam" id="PF18569"/>
    </source>
</evidence>
<sequence>MYKLKPVFSVPLELKNTCTVYKLKNLQEKAINVQIKSKNVNDDMELSNEGIEVLLNKEHEVLNKLMQLEYRLSKLNFQFSDEKDNLPIPKIPKVSSMPYHIVQKKHHKKTESKINNDIKNLIKTDIVVFADPENPPYSLLALPILWPNVSWDISYHIHSSVKNDLKILKTIEIFTNVSSKYNNNTTIKVFVIWQYNKPSPKIVKSSTDILFGEVQLLRLFNHNLTTETQRTVDQTNSDKILDLINDINCSTNDRTSELYNLITDSNTILDLKNIALWSLLYKKHNIPPNIEKWIEQMKNIIIS</sequence>
<keyword evidence="6" id="KW-1185">Reference proteome</keyword>
<dbReference type="InterPro" id="IPR041503">
    <property type="entry name" value="AIMP2_thioredoxin"/>
</dbReference>
<dbReference type="Proteomes" id="UP000325440">
    <property type="component" value="Unassembled WGS sequence"/>
</dbReference>
<dbReference type="OrthoDB" id="424586at2759"/>
<keyword evidence="3" id="KW-0648">Protein biosynthesis</keyword>
<dbReference type="GO" id="GO:0006412">
    <property type="term" value="P:translation"/>
    <property type="evidence" value="ECO:0007669"/>
    <property type="project" value="UniProtKB-KW"/>
</dbReference>
<dbReference type="InterPro" id="IPR042360">
    <property type="entry name" value="AIMP2"/>
</dbReference>
<name>A0A5E4MQ38_9HEMI</name>
<feature type="domain" description="AIMP2 thioredoxin-like" evidence="4">
    <location>
        <begin position="124"/>
        <end position="206"/>
    </location>
</feature>
<dbReference type="PANTHER" id="PTHR13438:SF2">
    <property type="entry name" value="AMINOACYL TRNA SYNTHASE COMPLEX-INTERACTING MULTIFUNCTIONAL PROTEIN 2"/>
    <property type="match status" value="1"/>
</dbReference>
<reference evidence="5 6" key="1">
    <citation type="submission" date="2019-08" db="EMBL/GenBank/DDBJ databases">
        <authorList>
            <person name="Alioto T."/>
            <person name="Alioto T."/>
            <person name="Gomez Garrido J."/>
        </authorList>
    </citation>
    <scope>NUCLEOTIDE SEQUENCE [LARGE SCALE GENOMIC DNA]</scope>
</reference>
<dbReference type="Gene3D" id="1.20.1050.130">
    <property type="match status" value="1"/>
</dbReference>
<dbReference type="AlphaFoldDB" id="A0A5E4MQ38"/>
<proteinExistence type="predicted"/>
<dbReference type="Pfam" id="PF18569">
    <property type="entry name" value="Thioredoxin_16"/>
    <property type="match status" value="1"/>
</dbReference>
<evidence type="ECO:0000313" key="5">
    <source>
        <dbReference type="EMBL" id="VVC31945.1"/>
    </source>
</evidence>
<evidence type="ECO:0000256" key="2">
    <source>
        <dbReference type="ARBA" id="ARBA00022490"/>
    </source>
</evidence>
<gene>
    <name evidence="5" type="ORF">CINCED_3A001315</name>
</gene>
<keyword evidence="2" id="KW-0963">Cytoplasm</keyword>
<protein>
    <recommendedName>
        <fullName evidence="4">AIMP2 thioredoxin-like domain-containing protein</fullName>
    </recommendedName>
</protein>
<dbReference type="GO" id="GO:0005737">
    <property type="term" value="C:cytoplasm"/>
    <property type="evidence" value="ECO:0007669"/>
    <property type="project" value="UniProtKB-SubCell"/>
</dbReference>
<accession>A0A5E4MQ38</accession>
<organism evidence="5 6">
    <name type="scientific">Cinara cedri</name>
    <dbReference type="NCBI Taxonomy" id="506608"/>
    <lineage>
        <taxon>Eukaryota</taxon>
        <taxon>Metazoa</taxon>
        <taxon>Ecdysozoa</taxon>
        <taxon>Arthropoda</taxon>
        <taxon>Hexapoda</taxon>
        <taxon>Insecta</taxon>
        <taxon>Pterygota</taxon>
        <taxon>Neoptera</taxon>
        <taxon>Paraneoptera</taxon>
        <taxon>Hemiptera</taxon>
        <taxon>Sternorrhyncha</taxon>
        <taxon>Aphidomorpha</taxon>
        <taxon>Aphidoidea</taxon>
        <taxon>Aphididae</taxon>
        <taxon>Lachninae</taxon>
        <taxon>Cinara</taxon>
    </lineage>
</organism>
<evidence type="ECO:0000256" key="3">
    <source>
        <dbReference type="ARBA" id="ARBA00022917"/>
    </source>
</evidence>
<dbReference type="GO" id="GO:0017101">
    <property type="term" value="C:aminoacyl-tRNA synthetase multienzyme complex"/>
    <property type="evidence" value="ECO:0007669"/>
    <property type="project" value="InterPro"/>
</dbReference>
<evidence type="ECO:0000313" key="6">
    <source>
        <dbReference type="Proteomes" id="UP000325440"/>
    </source>
</evidence>
<dbReference type="EMBL" id="CABPRJ010000952">
    <property type="protein sequence ID" value="VVC31945.1"/>
    <property type="molecule type" value="Genomic_DNA"/>
</dbReference>
<evidence type="ECO:0000256" key="1">
    <source>
        <dbReference type="ARBA" id="ARBA00004496"/>
    </source>
</evidence>
<dbReference type="PANTHER" id="PTHR13438">
    <property type="entry name" value="AMINOACYL TRNA SYNTHASE COMPLEX-INTERACTING MULTIFUNCTIONAL PROTEIN"/>
    <property type="match status" value="1"/>
</dbReference>
<comment type="subcellular location">
    <subcellularLocation>
        <location evidence="1">Cytoplasm</location>
    </subcellularLocation>
</comment>